<dbReference type="PANTHER" id="PTHR10151">
    <property type="entry name" value="ECTONUCLEOTIDE PYROPHOSPHATASE/PHOSPHODIESTERASE"/>
    <property type="match status" value="1"/>
</dbReference>
<feature type="region of interest" description="Disordered" evidence="1">
    <location>
        <begin position="1"/>
        <end position="93"/>
    </location>
</feature>
<dbReference type="Proteomes" id="UP001060504">
    <property type="component" value="Unassembled WGS sequence"/>
</dbReference>
<dbReference type="Pfam" id="PF01663">
    <property type="entry name" value="Phosphodiest"/>
    <property type="match status" value="1"/>
</dbReference>
<feature type="compositionally biased region" description="Acidic residues" evidence="1">
    <location>
        <begin position="15"/>
        <end position="25"/>
    </location>
</feature>
<evidence type="ECO:0008006" key="4">
    <source>
        <dbReference type="Google" id="ProtNLM"/>
    </source>
</evidence>
<comment type="caution">
    <text evidence="2">The sequence shown here is derived from an EMBL/GenBank/DDBJ whole genome shotgun (WGS) entry which is preliminary data.</text>
</comment>
<dbReference type="InterPro" id="IPR017850">
    <property type="entry name" value="Alkaline_phosphatase_core_sf"/>
</dbReference>
<evidence type="ECO:0000313" key="3">
    <source>
        <dbReference type="Proteomes" id="UP001060504"/>
    </source>
</evidence>
<feature type="compositionally biased region" description="Acidic residues" evidence="1">
    <location>
        <begin position="53"/>
        <end position="69"/>
    </location>
</feature>
<dbReference type="SUPFAM" id="SSF53649">
    <property type="entry name" value="Alkaline phosphatase-like"/>
    <property type="match status" value="1"/>
</dbReference>
<organism evidence="2 3">
    <name type="scientific">Mycolicibacterium cyprinidarum</name>
    <dbReference type="NCBI Taxonomy" id="2860311"/>
    <lineage>
        <taxon>Bacteria</taxon>
        <taxon>Bacillati</taxon>
        <taxon>Actinomycetota</taxon>
        <taxon>Actinomycetes</taxon>
        <taxon>Mycobacteriales</taxon>
        <taxon>Mycobacteriaceae</taxon>
        <taxon>Mycolicibacterium</taxon>
    </lineage>
</organism>
<evidence type="ECO:0000256" key="1">
    <source>
        <dbReference type="SAM" id="MobiDB-lite"/>
    </source>
</evidence>
<dbReference type="EMBL" id="BPRH01000672">
    <property type="protein sequence ID" value="GJF10406.1"/>
    <property type="molecule type" value="Genomic_DNA"/>
</dbReference>
<keyword evidence="3" id="KW-1185">Reference proteome</keyword>
<dbReference type="PANTHER" id="PTHR10151:SF120">
    <property type="entry name" value="BIS(5'-ADENOSYL)-TRIPHOSPHATASE"/>
    <property type="match status" value="1"/>
</dbReference>
<dbReference type="Gene3D" id="3.40.720.10">
    <property type="entry name" value="Alkaline Phosphatase, subunit A"/>
    <property type="match status" value="2"/>
</dbReference>
<evidence type="ECO:0000313" key="2">
    <source>
        <dbReference type="EMBL" id="GJF10406.1"/>
    </source>
</evidence>
<name>A0ABQ4V624_9MYCO</name>
<protein>
    <recommendedName>
        <fullName evidence="4">Phosphodiesterase</fullName>
    </recommendedName>
</protein>
<accession>A0ABQ4V624</accession>
<dbReference type="InterPro" id="IPR002591">
    <property type="entry name" value="Phosphodiest/P_Trfase"/>
</dbReference>
<proteinExistence type="predicted"/>
<sequence length="619" mass="64299">MDADTSTDVDAASPADDEAEQESDSVQDAFSSSSADRHGSNRSTRAQTPDLANDADDFSESDDSVDSADLESPVAVDTRLSAESDEASSDALSVAVTPASSPVASVSTPPAPAPRSAVVNVDAAVASTGLRPAVKPVPEAPTQAPMMLAALGAVRDELERNSLRSNATVATPQTMALVADPSPNVLVIGVDGTNLSRVLADPANVNFFELIQDGTTAPASIVGHTTISGPSWSTILTGVWGETTGVINNVFTPWTYDTWATVFNQLETFNPAIQTTSIADWDVISAIAAAGSIPADSVVNIPQVPGDTDWLLTDDAVGDATELAIAAANSDVPNFVFSYFVGVDENGHMYGGDSPQYAAAINNFDRNLGEILQAVAAWEALTGEQWTILMTTDHGHQPQKGFGHGFQSPDETSTFVIAENPNLFAAGAINLQYQIVDVTPTVLTLFGGSPAADSQGVSLTDLSDSNVFPVNNDEALRGSLEDMIDKYGYPDIGTQLALGARTIFATIPYVVYGLTNDLTSALQAIADQNIFLISLLAKLAIVPVQFIGDIAYMATNTGAQIVALLTGVTGASIFPLLPPPPPSFPSTPEEATMLDALSVCGDAGASSAVLWCGQSSIAV</sequence>
<reference evidence="2 3" key="1">
    <citation type="submission" date="2021-08" db="EMBL/GenBank/DDBJ databases">
        <title>Draft genome sequence of Mycolicibacterium sp. NGTWS1702 strain.</title>
        <authorList>
            <person name="Matsumoto M."/>
            <person name="Tang B.C.C."/>
            <person name="Machida Y."/>
            <person name="Matoyama H."/>
            <person name="Kishihara T."/>
            <person name="Sato S."/>
            <person name="Kondo I."/>
            <person name="Sano M."/>
            <person name="Kato G."/>
        </authorList>
    </citation>
    <scope>NUCLEOTIDE SEQUENCE [LARGE SCALE GENOMIC DNA]</scope>
    <source>
        <strain evidence="2 3">NGTWSNA01</strain>
    </source>
</reference>
<gene>
    <name evidence="2" type="ORF">NGTWS1702_06120</name>
</gene>